<dbReference type="EMBL" id="JBBNAE010000008">
    <property type="protein sequence ID" value="KAK9103840.1"/>
    <property type="molecule type" value="Genomic_DNA"/>
</dbReference>
<keyword evidence="6" id="KW-0812">Transmembrane</keyword>
<comment type="caution">
    <text evidence="15">The sequence shown here is derived from an EMBL/GenBank/DDBJ whole genome shotgun (WGS) entry which is preliminary data.</text>
</comment>
<evidence type="ECO:0000313" key="16">
    <source>
        <dbReference type="Proteomes" id="UP001417504"/>
    </source>
</evidence>
<evidence type="ECO:0000256" key="7">
    <source>
        <dbReference type="ARBA" id="ARBA00022723"/>
    </source>
</evidence>
<comment type="pathway">
    <text evidence="3">Protein modification; protein ubiquitination.</text>
</comment>
<gene>
    <name evidence="15" type="ORF">Sjap_021094</name>
</gene>
<evidence type="ECO:0000256" key="12">
    <source>
        <dbReference type="ARBA" id="ARBA00023136"/>
    </source>
</evidence>
<keyword evidence="5" id="KW-0808">Transferase</keyword>
<accession>A0AAP0F1Y9</accession>
<evidence type="ECO:0000256" key="13">
    <source>
        <dbReference type="ARBA" id="ARBA00024209"/>
    </source>
</evidence>
<evidence type="ECO:0000256" key="3">
    <source>
        <dbReference type="ARBA" id="ARBA00004906"/>
    </source>
</evidence>
<dbReference type="PANTHER" id="PTHR46279:SF9">
    <property type="entry name" value="OS01G0116300 PROTEIN"/>
    <property type="match status" value="1"/>
</dbReference>
<keyword evidence="11" id="KW-1133">Transmembrane helix</keyword>
<dbReference type="GO" id="GO:0016020">
    <property type="term" value="C:membrane"/>
    <property type="evidence" value="ECO:0007669"/>
    <property type="project" value="UniProtKB-SubCell"/>
</dbReference>
<keyword evidence="7" id="KW-0479">Metal-binding</keyword>
<evidence type="ECO:0000256" key="1">
    <source>
        <dbReference type="ARBA" id="ARBA00000900"/>
    </source>
</evidence>
<comment type="subcellular location">
    <subcellularLocation>
        <location evidence="2">Membrane</location>
        <topology evidence="2">Single-pass membrane protein</topology>
    </subcellularLocation>
</comment>
<proteinExistence type="inferred from homology"/>
<keyword evidence="8" id="KW-0863">Zinc-finger</keyword>
<dbReference type="AlphaFoldDB" id="A0AAP0F1Y9"/>
<dbReference type="EC" id="2.3.2.27" evidence="4"/>
<reference evidence="15 16" key="1">
    <citation type="submission" date="2024-01" db="EMBL/GenBank/DDBJ databases">
        <title>Genome assemblies of Stephania.</title>
        <authorList>
            <person name="Yang L."/>
        </authorList>
    </citation>
    <scope>NUCLEOTIDE SEQUENCE [LARGE SCALE GENOMIC DNA]</scope>
    <source>
        <strain evidence="15">QJT</strain>
        <tissue evidence="15">Leaf</tissue>
    </source>
</reference>
<feature type="region of interest" description="Disordered" evidence="14">
    <location>
        <begin position="299"/>
        <end position="323"/>
    </location>
</feature>
<feature type="compositionally biased region" description="Polar residues" evidence="14">
    <location>
        <begin position="299"/>
        <end position="318"/>
    </location>
</feature>
<keyword evidence="9" id="KW-0833">Ubl conjugation pathway</keyword>
<dbReference type="PANTHER" id="PTHR46279">
    <property type="entry name" value="RING/U-BOX SUPERFAMILY PROTEIN"/>
    <property type="match status" value="1"/>
</dbReference>
<comment type="catalytic activity">
    <reaction evidence="1">
        <text>S-ubiquitinyl-[E2 ubiquitin-conjugating enzyme]-L-cysteine + [acceptor protein]-L-lysine = [E2 ubiquitin-conjugating enzyme]-L-cysteine + N(6)-ubiquitinyl-[acceptor protein]-L-lysine.</text>
        <dbReference type="EC" id="2.3.2.27"/>
    </reaction>
</comment>
<evidence type="ECO:0000256" key="5">
    <source>
        <dbReference type="ARBA" id="ARBA00022679"/>
    </source>
</evidence>
<sequence length="339" mass="38469">MSIRIPISMITNPYYLISFFFLIFLVVSSEEVIASKIDEHFDDGSAETRCSRHGPSIRFPFSLNSRRNIGSGVSDPDGCIVRRLLHLNLSSSPFSQIKDGSYYYDSNLLTIFNCSTTNNDILHVAQDYSAVPINCLNVRGYRVFAVQGTLDSVPLTSCTAVETTILPIPPPKDRYFFREEDLNSQSSQTRLNWSLPRCSHCEAHGQRCRLKERSIGSPDKDLNETECFFVPNTHARERRLIKRVVPAEHLEIKVESEGDDEKIAKKLSIVGLWCIQWYPVDRPSISSVIQMLEGETENLTIPPNPFASTTTPEKNTGNIRERPRDYHALSIISEHDELE</sequence>
<evidence type="ECO:0000256" key="6">
    <source>
        <dbReference type="ARBA" id="ARBA00022692"/>
    </source>
</evidence>
<keyword evidence="10" id="KW-0862">Zinc</keyword>
<dbReference type="Proteomes" id="UP001417504">
    <property type="component" value="Unassembled WGS sequence"/>
</dbReference>
<evidence type="ECO:0000256" key="11">
    <source>
        <dbReference type="ARBA" id="ARBA00022989"/>
    </source>
</evidence>
<keyword evidence="16" id="KW-1185">Reference proteome</keyword>
<dbReference type="InterPro" id="IPR046948">
    <property type="entry name" value="ATL20-22-like"/>
</dbReference>
<evidence type="ECO:0000256" key="4">
    <source>
        <dbReference type="ARBA" id="ARBA00012483"/>
    </source>
</evidence>
<evidence type="ECO:0000256" key="9">
    <source>
        <dbReference type="ARBA" id="ARBA00022786"/>
    </source>
</evidence>
<dbReference type="GO" id="GO:0061630">
    <property type="term" value="F:ubiquitin protein ligase activity"/>
    <property type="evidence" value="ECO:0007669"/>
    <property type="project" value="UniProtKB-EC"/>
</dbReference>
<name>A0AAP0F1Y9_9MAGN</name>
<evidence type="ECO:0000313" key="15">
    <source>
        <dbReference type="EMBL" id="KAK9103840.1"/>
    </source>
</evidence>
<protein>
    <recommendedName>
        <fullName evidence="4">RING-type E3 ubiquitin transferase</fullName>
        <ecNumber evidence="4">2.3.2.27</ecNumber>
    </recommendedName>
</protein>
<evidence type="ECO:0000256" key="2">
    <source>
        <dbReference type="ARBA" id="ARBA00004167"/>
    </source>
</evidence>
<keyword evidence="12" id="KW-0472">Membrane</keyword>
<organism evidence="15 16">
    <name type="scientific">Stephania japonica</name>
    <dbReference type="NCBI Taxonomy" id="461633"/>
    <lineage>
        <taxon>Eukaryota</taxon>
        <taxon>Viridiplantae</taxon>
        <taxon>Streptophyta</taxon>
        <taxon>Embryophyta</taxon>
        <taxon>Tracheophyta</taxon>
        <taxon>Spermatophyta</taxon>
        <taxon>Magnoliopsida</taxon>
        <taxon>Ranunculales</taxon>
        <taxon>Menispermaceae</taxon>
        <taxon>Menispermoideae</taxon>
        <taxon>Cissampelideae</taxon>
        <taxon>Stephania</taxon>
    </lineage>
</organism>
<evidence type="ECO:0000256" key="8">
    <source>
        <dbReference type="ARBA" id="ARBA00022771"/>
    </source>
</evidence>
<evidence type="ECO:0000256" key="14">
    <source>
        <dbReference type="SAM" id="MobiDB-lite"/>
    </source>
</evidence>
<dbReference type="GO" id="GO:0008270">
    <property type="term" value="F:zinc ion binding"/>
    <property type="evidence" value="ECO:0007669"/>
    <property type="project" value="UniProtKB-KW"/>
</dbReference>
<evidence type="ECO:0000256" key="10">
    <source>
        <dbReference type="ARBA" id="ARBA00022833"/>
    </source>
</evidence>
<comment type="similarity">
    <text evidence="13">Belongs to the RING-type zinc finger family. ATL subfamily.</text>
</comment>